<comment type="catalytic activity">
    <reaction evidence="8">
        <text>beta-nicotinamide D-ribonucleotide + ATP + H(+) = diphosphate + NAD(+)</text>
        <dbReference type="Rhea" id="RHEA:21360"/>
        <dbReference type="ChEBI" id="CHEBI:14649"/>
        <dbReference type="ChEBI" id="CHEBI:15378"/>
        <dbReference type="ChEBI" id="CHEBI:30616"/>
        <dbReference type="ChEBI" id="CHEBI:33019"/>
        <dbReference type="ChEBI" id="CHEBI:57540"/>
        <dbReference type="EC" id="2.7.7.1"/>
    </reaction>
</comment>
<keyword evidence="4" id="KW-0548">Nucleotidyltransferase</keyword>
<keyword evidence="11" id="KW-1185">Reference proteome</keyword>
<dbReference type="eggNOG" id="ENOG502RXY8">
    <property type="taxonomic scope" value="Eukaryota"/>
</dbReference>
<evidence type="ECO:0000313" key="10">
    <source>
        <dbReference type="EMBL" id="CCH58539.1"/>
    </source>
</evidence>
<sequence length="272" mass="31233">MNDRHDSLKIINDFISNNLPFKVVSNSIKYSTPIIDSDDNSRNILLILDSSFNPPHWAHYTIISRAIEYYKSLGYISIRVMLLLSIENADKKPKPASFHERLDMLQIMAGIVCKQESIDTIVSITRFSKFVDKEKMIRGYNKTDKIVFLLGFDTATRLFEPKYYLPQTVPQALEKFMENTELFCLTRGSNEETISEQLSLPAEIKSGKYEPNILKEWASKIHVISNRNQYKDVSSSTVRHELLTGTPIKELENQVPKEILNYIQNSGASIFS</sequence>
<dbReference type="UniPathway" id="UPA00253">
    <property type="reaction ID" value="UER00600"/>
</dbReference>
<keyword evidence="6" id="KW-0067">ATP-binding</keyword>
<dbReference type="InterPro" id="IPR005248">
    <property type="entry name" value="NadD/NMNAT"/>
</dbReference>
<dbReference type="GO" id="GO:0001403">
    <property type="term" value="P:invasive growth in response to glucose limitation"/>
    <property type="evidence" value="ECO:0007669"/>
    <property type="project" value="EnsemblFungi"/>
</dbReference>
<evidence type="ECO:0000256" key="7">
    <source>
        <dbReference type="ARBA" id="ARBA00023027"/>
    </source>
</evidence>
<evidence type="ECO:0000256" key="2">
    <source>
        <dbReference type="ARBA" id="ARBA00022642"/>
    </source>
</evidence>
<dbReference type="GO" id="GO:0005524">
    <property type="term" value="F:ATP binding"/>
    <property type="evidence" value="ECO:0007669"/>
    <property type="project" value="UniProtKB-KW"/>
</dbReference>
<evidence type="ECO:0000313" key="11">
    <source>
        <dbReference type="Proteomes" id="UP000002866"/>
    </source>
</evidence>
<evidence type="ECO:0000256" key="1">
    <source>
        <dbReference type="ARBA" id="ARBA00004790"/>
    </source>
</evidence>
<dbReference type="RefSeq" id="XP_004178058.1">
    <property type="nucleotide sequence ID" value="XM_004178010.1"/>
</dbReference>
<keyword evidence="5" id="KW-0547">Nucleotide-binding</keyword>
<evidence type="ECO:0000256" key="8">
    <source>
        <dbReference type="ARBA" id="ARBA00049001"/>
    </source>
</evidence>
<dbReference type="PANTHER" id="PTHR31285:SF0">
    <property type="entry name" value="NICOTINAMIDE MONONUCLEOTIDE ADENYLYLTRANSFERASE"/>
    <property type="match status" value="1"/>
</dbReference>
<dbReference type="GO" id="GO:0034355">
    <property type="term" value="P:NAD+ biosynthetic process via the salvage pathway"/>
    <property type="evidence" value="ECO:0007669"/>
    <property type="project" value="EnsemblFungi"/>
</dbReference>
<evidence type="ECO:0000259" key="9">
    <source>
        <dbReference type="Pfam" id="PF01467"/>
    </source>
</evidence>
<gene>
    <name evidence="10" type="primary">TBLA0A07490</name>
    <name evidence="10" type="ORF">TBLA_0A07490</name>
</gene>
<dbReference type="CDD" id="cd02165">
    <property type="entry name" value="NMNAT"/>
    <property type="match status" value="1"/>
</dbReference>
<dbReference type="Proteomes" id="UP000002866">
    <property type="component" value="Chromosome 1"/>
</dbReference>
<evidence type="ECO:0000256" key="5">
    <source>
        <dbReference type="ARBA" id="ARBA00022741"/>
    </source>
</evidence>
<dbReference type="GO" id="GO:0005737">
    <property type="term" value="C:cytoplasm"/>
    <property type="evidence" value="ECO:0007669"/>
    <property type="project" value="EnsemblFungi"/>
</dbReference>
<dbReference type="OMA" id="RLVMMEL"/>
<evidence type="ECO:0000256" key="3">
    <source>
        <dbReference type="ARBA" id="ARBA00022679"/>
    </source>
</evidence>
<dbReference type="Pfam" id="PF01467">
    <property type="entry name" value="CTP_transf_like"/>
    <property type="match status" value="1"/>
</dbReference>
<accession>I2GWN7</accession>
<keyword evidence="3" id="KW-0808">Transferase</keyword>
<comment type="pathway">
    <text evidence="1">Cofactor biosynthesis; NAD(+) biosynthesis.</text>
</comment>
<organism evidence="10 11">
    <name type="scientific">Henningerozyma blattae (strain ATCC 34711 / CBS 6284 / DSM 70876 / NBRC 10599 / NRRL Y-10934 / UCD 77-7)</name>
    <name type="common">Yeast</name>
    <name type="synonym">Tetrapisispora blattae</name>
    <dbReference type="NCBI Taxonomy" id="1071380"/>
    <lineage>
        <taxon>Eukaryota</taxon>
        <taxon>Fungi</taxon>
        <taxon>Dikarya</taxon>
        <taxon>Ascomycota</taxon>
        <taxon>Saccharomycotina</taxon>
        <taxon>Saccharomycetes</taxon>
        <taxon>Saccharomycetales</taxon>
        <taxon>Saccharomycetaceae</taxon>
        <taxon>Henningerozyma</taxon>
    </lineage>
</organism>
<dbReference type="PANTHER" id="PTHR31285">
    <property type="entry name" value="NICOTINAMIDE MONONUCLEOTIDE ADENYLYLTRANSFERASE"/>
    <property type="match status" value="1"/>
</dbReference>
<dbReference type="HOGENOM" id="CLU_032651_0_0_1"/>
<dbReference type="InterPro" id="IPR014729">
    <property type="entry name" value="Rossmann-like_a/b/a_fold"/>
</dbReference>
<dbReference type="GO" id="GO:0005634">
    <property type="term" value="C:nucleus"/>
    <property type="evidence" value="ECO:0007669"/>
    <property type="project" value="EnsemblFungi"/>
</dbReference>
<feature type="domain" description="Cytidyltransferase-like" evidence="9">
    <location>
        <begin position="49"/>
        <end position="240"/>
    </location>
</feature>
<keyword evidence="7" id="KW-0520">NAD</keyword>
<dbReference type="SUPFAM" id="SSF52374">
    <property type="entry name" value="Nucleotidylyl transferase"/>
    <property type="match status" value="1"/>
</dbReference>
<dbReference type="GO" id="GO:0007124">
    <property type="term" value="P:pseudohyphal growth"/>
    <property type="evidence" value="ECO:0007669"/>
    <property type="project" value="EnsemblFungi"/>
</dbReference>
<dbReference type="Gene3D" id="3.40.50.620">
    <property type="entry name" value="HUPs"/>
    <property type="match status" value="1"/>
</dbReference>
<dbReference type="KEGG" id="tbl:TBLA_0A07490"/>
<name>I2GWN7_HENB6</name>
<dbReference type="InParanoid" id="I2GWN7"/>
<dbReference type="InterPro" id="IPR004821">
    <property type="entry name" value="Cyt_trans-like"/>
</dbReference>
<dbReference type="STRING" id="1071380.I2GWN7"/>
<dbReference type="FunCoup" id="I2GWN7">
    <property type="interactions" value="51"/>
</dbReference>
<dbReference type="EMBL" id="HE806316">
    <property type="protein sequence ID" value="CCH58539.1"/>
    <property type="molecule type" value="Genomic_DNA"/>
</dbReference>
<dbReference type="GO" id="GO:0036503">
    <property type="term" value="P:ERAD pathway"/>
    <property type="evidence" value="ECO:0007669"/>
    <property type="project" value="EnsemblFungi"/>
</dbReference>
<dbReference type="GeneID" id="14493032"/>
<proteinExistence type="predicted"/>
<protein>
    <recommendedName>
        <fullName evidence="9">Cytidyltransferase-like domain-containing protein</fullName>
    </recommendedName>
</protein>
<evidence type="ECO:0000256" key="4">
    <source>
        <dbReference type="ARBA" id="ARBA00022695"/>
    </source>
</evidence>
<dbReference type="OrthoDB" id="5591297at2759"/>
<reference evidence="10 11" key="1">
    <citation type="journal article" date="2011" name="Proc. Natl. Acad. Sci. U.S.A.">
        <title>Evolutionary erosion of yeast sex chromosomes by mating-type switching accidents.</title>
        <authorList>
            <person name="Gordon J.L."/>
            <person name="Armisen D."/>
            <person name="Proux-Wera E."/>
            <person name="Oheigeartaigh S.S."/>
            <person name="Byrne K.P."/>
            <person name="Wolfe K.H."/>
        </authorList>
    </citation>
    <scope>NUCLEOTIDE SEQUENCE [LARGE SCALE GENOMIC DNA]</scope>
    <source>
        <strain evidence="11">ATCC 34711 / CBS 6284 / DSM 70876 / NBRC 10599 / NRRL Y-10934 / UCD 77-7</strain>
    </source>
</reference>
<dbReference type="GO" id="GO:0016887">
    <property type="term" value="F:ATP hydrolysis activity"/>
    <property type="evidence" value="ECO:0007669"/>
    <property type="project" value="EnsemblFungi"/>
</dbReference>
<dbReference type="AlphaFoldDB" id="I2GWN7"/>
<keyword evidence="2" id="KW-0662">Pyridine nucleotide biosynthesis</keyword>
<dbReference type="GO" id="GO:0000309">
    <property type="term" value="F:nicotinamide-nucleotide adenylyltransferase activity"/>
    <property type="evidence" value="ECO:0007669"/>
    <property type="project" value="UniProtKB-EC"/>
</dbReference>
<evidence type="ECO:0000256" key="6">
    <source>
        <dbReference type="ARBA" id="ARBA00022840"/>
    </source>
</evidence>